<comment type="similarity">
    <text evidence="4">Belongs to the CDIP1/LITAF family.</text>
</comment>
<comment type="subcellular location">
    <subcellularLocation>
        <location evidence="2">Endosome membrane</location>
        <topology evidence="2">Peripheral membrane protein</topology>
    </subcellularLocation>
    <subcellularLocation>
        <location evidence="1">Late endosome membrane</location>
    </subcellularLocation>
    <subcellularLocation>
        <location evidence="3">Lysosome membrane</location>
        <topology evidence="3">Peripheral membrane protein</topology>
        <orientation evidence="3">Cytoplasmic side</orientation>
    </subcellularLocation>
</comment>
<evidence type="ECO:0000256" key="1">
    <source>
        <dbReference type="ARBA" id="ARBA00004414"/>
    </source>
</evidence>
<dbReference type="AlphaFoldDB" id="A0A194RSS6"/>
<dbReference type="Pfam" id="PF10601">
    <property type="entry name" value="zf-LITAF-like"/>
    <property type="match status" value="1"/>
</dbReference>
<dbReference type="InterPro" id="IPR006629">
    <property type="entry name" value="LITAF"/>
</dbReference>
<keyword evidence="5" id="KW-0479">Metal-binding</keyword>
<evidence type="ECO:0000256" key="4">
    <source>
        <dbReference type="ARBA" id="ARBA00005975"/>
    </source>
</evidence>
<dbReference type="PANTHER" id="PTHR23292">
    <property type="entry name" value="LIPOPOLYSACCHARIDE-INDUCED TUMOR NECROSIS FACTOR-ALPHA FACTOR"/>
    <property type="match status" value="1"/>
</dbReference>
<keyword evidence="6" id="KW-0862">Zinc</keyword>
<gene>
    <name evidence="9" type="ORF">RR48_06139</name>
</gene>
<dbReference type="GO" id="GO:0005765">
    <property type="term" value="C:lysosomal membrane"/>
    <property type="evidence" value="ECO:0007669"/>
    <property type="project" value="UniProtKB-SubCell"/>
</dbReference>
<sequence>MLRFVPSGVGLTVEKEANTLGVSKYADEGMEFLKREHNKVKDTGNMNIAPVGPDPTRLTCSSCGATIISRVERKATTKTHIIALVLCLFLCWPCVCVPYCMNSCQNADHYCPNCNAYLGTYQQ</sequence>
<evidence type="ECO:0000256" key="2">
    <source>
        <dbReference type="ARBA" id="ARBA00004481"/>
    </source>
</evidence>
<accession>A0A194RSS6</accession>
<protein>
    <submittedName>
        <fullName evidence="9">Lipopolysaccharide-induced tumor necrosis factor-alpha factor</fullName>
    </submittedName>
</protein>
<evidence type="ECO:0000259" key="8">
    <source>
        <dbReference type="PROSITE" id="PS51837"/>
    </source>
</evidence>
<dbReference type="FunCoup" id="A0A194RSS6">
    <property type="interactions" value="62"/>
</dbReference>
<reference evidence="9 10" key="1">
    <citation type="journal article" date="2015" name="Nat. Commun.">
        <title>Outbred genome sequencing and CRISPR/Cas9 gene editing in butterflies.</title>
        <authorList>
            <person name="Li X."/>
            <person name="Fan D."/>
            <person name="Zhang W."/>
            <person name="Liu G."/>
            <person name="Zhang L."/>
            <person name="Zhao L."/>
            <person name="Fang X."/>
            <person name="Chen L."/>
            <person name="Dong Y."/>
            <person name="Chen Y."/>
            <person name="Ding Y."/>
            <person name="Zhao R."/>
            <person name="Feng M."/>
            <person name="Zhu Y."/>
            <person name="Feng Y."/>
            <person name="Jiang X."/>
            <person name="Zhu D."/>
            <person name="Xiang H."/>
            <person name="Feng X."/>
            <person name="Li S."/>
            <person name="Wang J."/>
            <person name="Zhang G."/>
            <person name="Kronforst M.R."/>
            <person name="Wang W."/>
        </authorList>
    </citation>
    <scope>NUCLEOTIDE SEQUENCE [LARGE SCALE GENOMIC DNA]</scope>
    <source>
        <strain evidence="9">Ya'a_city_454_Pm</strain>
        <tissue evidence="9">Whole body</tissue>
    </source>
</reference>
<keyword evidence="7" id="KW-0472">Membrane</keyword>
<proteinExistence type="inferred from homology"/>
<dbReference type="Proteomes" id="UP000053240">
    <property type="component" value="Unassembled WGS sequence"/>
</dbReference>
<dbReference type="InterPro" id="IPR037519">
    <property type="entry name" value="LITAF_fam"/>
</dbReference>
<dbReference type="GO" id="GO:0031902">
    <property type="term" value="C:late endosome membrane"/>
    <property type="evidence" value="ECO:0007669"/>
    <property type="project" value="UniProtKB-SubCell"/>
</dbReference>
<dbReference type="GO" id="GO:0008270">
    <property type="term" value="F:zinc ion binding"/>
    <property type="evidence" value="ECO:0007669"/>
    <property type="project" value="TreeGrafter"/>
</dbReference>
<evidence type="ECO:0000256" key="7">
    <source>
        <dbReference type="ARBA" id="ARBA00023136"/>
    </source>
</evidence>
<name>A0A194RSS6_PAPMA</name>
<evidence type="ECO:0000256" key="3">
    <source>
        <dbReference type="ARBA" id="ARBA00004630"/>
    </source>
</evidence>
<dbReference type="PROSITE" id="PS51837">
    <property type="entry name" value="LITAF"/>
    <property type="match status" value="1"/>
</dbReference>
<feature type="domain" description="LITAF" evidence="8">
    <location>
        <begin position="40"/>
        <end position="123"/>
    </location>
</feature>
<dbReference type="STRING" id="76193.A0A194RSS6"/>
<keyword evidence="10" id="KW-1185">Reference proteome</keyword>
<evidence type="ECO:0000313" key="9">
    <source>
        <dbReference type="EMBL" id="KPJ20400.1"/>
    </source>
</evidence>
<evidence type="ECO:0000313" key="10">
    <source>
        <dbReference type="Proteomes" id="UP000053240"/>
    </source>
</evidence>
<organism evidence="9 10">
    <name type="scientific">Papilio machaon</name>
    <name type="common">Old World swallowtail butterfly</name>
    <dbReference type="NCBI Taxonomy" id="76193"/>
    <lineage>
        <taxon>Eukaryota</taxon>
        <taxon>Metazoa</taxon>
        <taxon>Ecdysozoa</taxon>
        <taxon>Arthropoda</taxon>
        <taxon>Hexapoda</taxon>
        <taxon>Insecta</taxon>
        <taxon>Pterygota</taxon>
        <taxon>Neoptera</taxon>
        <taxon>Endopterygota</taxon>
        <taxon>Lepidoptera</taxon>
        <taxon>Glossata</taxon>
        <taxon>Ditrysia</taxon>
        <taxon>Papilionoidea</taxon>
        <taxon>Papilionidae</taxon>
        <taxon>Papilioninae</taxon>
        <taxon>Papilio</taxon>
    </lineage>
</organism>
<evidence type="ECO:0000256" key="5">
    <source>
        <dbReference type="ARBA" id="ARBA00022723"/>
    </source>
</evidence>
<dbReference type="SMART" id="SM00714">
    <property type="entry name" value="LITAF"/>
    <property type="match status" value="1"/>
</dbReference>
<evidence type="ECO:0000256" key="6">
    <source>
        <dbReference type="ARBA" id="ARBA00022833"/>
    </source>
</evidence>
<dbReference type="PANTHER" id="PTHR23292:SF14">
    <property type="entry name" value="FI16615P1-RELATED"/>
    <property type="match status" value="1"/>
</dbReference>
<dbReference type="InParanoid" id="A0A194RSS6"/>
<dbReference type="EMBL" id="KQ459700">
    <property type="protein sequence ID" value="KPJ20400.1"/>
    <property type="molecule type" value="Genomic_DNA"/>
</dbReference>